<protein>
    <recommendedName>
        <fullName evidence="3">Mechanosensitive ion channel MscS C-terminal domain-containing protein</fullName>
    </recommendedName>
</protein>
<dbReference type="InterPro" id="IPR045276">
    <property type="entry name" value="YbiO_bact"/>
</dbReference>
<comment type="caution">
    <text evidence="4">The sequence shown here is derived from an EMBL/GenBank/DDBJ whole genome shotgun (WGS) entry which is preliminary data.</text>
</comment>
<dbReference type="GO" id="GO:0005886">
    <property type="term" value="C:plasma membrane"/>
    <property type="evidence" value="ECO:0007669"/>
    <property type="project" value="UniProtKB-SubCell"/>
</dbReference>
<evidence type="ECO:0000256" key="1">
    <source>
        <dbReference type="ARBA" id="ARBA00004236"/>
    </source>
</evidence>
<dbReference type="PANTHER" id="PTHR30460:SF0">
    <property type="entry name" value="MODERATE CONDUCTANCE MECHANOSENSITIVE CHANNEL YBIO"/>
    <property type="match status" value="1"/>
</dbReference>
<dbReference type="SUPFAM" id="SSF82689">
    <property type="entry name" value="Mechanosensitive channel protein MscS (YggB), C-terminal domain"/>
    <property type="match status" value="1"/>
</dbReference>
<dbReference type="EMBL" id="BARS01028588">
    <property type="protein sequence ID" value="GAG10244.1"/>
    <property type="molecule type" value="Genomic_DNA"/>
</dbReference>
<sequence length="83" mass="9210">LKDDPEWGDRLQTTPTVVRVGALGDHGVGIVIRGYTKVGEHWGLTGELRRRIKNCFDEEGIEIPWPHTKVYFGNAPGDLQPSG</sequence>
<proteinExistence type="predicted"/>
<reference evidence="4" key="1">
    <citation type="journal article" date="2014" name="Front. Microbiol.">
        <title>High frequency of phylogenetically diverse reductive dehalogenase-homologous genes in deep subseafloor sedimentary metagenomes.</title>
        <authorList>
            <person name="Kawai M."/>
            <person name="Futagami T."/>
            <person name="Toyoda A."/>
            <person name="Takaki Y."/>
            <person name="Nishi S."/>
            <person name="Hori S."/>
            <person name="Arai W."/>
            <person name="Tsubouchi T."/>
            <person name="Morono Y."/>
            <person name="Uchiyama I."/>
            <person name="Ito T."/>
            <person name="Fujiyama A."/>
            <person name="Inagaki F."/>
            <person name="Takami H."/>
        </authorList>
    </citation>
    <scope>NUCLEOTIDE SEQUENCE</scope>
    <source>
        <strain evidence="4">Expedition CK06-06</strain>
    </source>
</reference>
<accession>X0UWL8</accession>
<feature type="domain" description="Mechanosensitive ion channel MscS C-terminal" evidence="3">
    <location>
        <begin position="8"/>
        <end position="63"/>
    </location>
</feature>
<evidence type="ECO:0000259" key="3">
    <source>
        <dbReference type="Pfam" id="PF21082"/>
    </source>
</evidence>
<dbReference type="InterPro" id="IPR049278">
    <property type="entry name" value="MS_channel_C"/>
</dbReference>
<dbReference type="Pfam" id="PF21082">
    <property type="entry name" value="MS_channel_3rd"/>
    <property type="match status" value="1"/>
</dbReference>
<dbReference type="AlphaFoldDB" id="X0UWL8"/>
<keyword evidence="2" id="KW-1003">Cell membrane</keyword>
<keyword evidence="2" id="KW-0472">Membrane</keyword>
<evidence type="ECO:0000313" key="4">
    <source>
        <dbReference type="EMBL" id="GAG10244.1"/>
    </source>
</evidence>
<gene>
    <name evidence="4" type="ORF">S01H1_44794</name>
</gene>
<feature type="non-terminal residue" evidence="4">
    <location>
        <position position="1"/>
    </location>
</feature>
<dbReference type="InterPro" id="IPR011066">
    <property type="entry name" value="MscS_channel_C_sf"/>
</dbReference>
<dbReference type="Gene3D" id="3.30.70.100">
    <property type="match status" value="1"/>
</dbReference>
<comment type="subcellular location">
    <subcellularLocation>
        <location evidence="1">Cell membrane</location>
    </subcellularLocation>
</comment>
<dbReference type="GO" id="GO:0008381">
    <property type="term" value="F:mechanosensitive monoatomic ion channel activity"/>
    <property type="evidence" value="ECO:0007669"/>
    <property type="project" value="InterPro"/>
</dbReference>
<dbReference type="PANTHER" id="PTHR30460">
    <property type="entry name" value="MODERATE CONDUCTANCE MECHANOSENSITIVE CHANNEL YBIO"/>
    <property type="match status" value="1"/>
</dbReference>
<organism evidence="4">
    <name type="scientific">marine sediment metagenome</name>
    <dbReference type="NCBI Taxonomy" id="412755"/>
    <lineage>
        <taxon>unclassified sequences</taxon>
        <taxon>metagenomes</taxon>
        <taxon>ecological metagenomes</taxon>
    </lineage>
</organism>
<name>X0UWL8_9ZZZZ</name>
<evidence type="ECO:0000256" key="2">
    <source>
        <dbReference type="ARBA" id="ARBA00022475"/>
    </source>
</evidence>